<dbReference type="Pfam" id="PF07963">
    <property type="entry name" value="N_methyl"/>
    <property type="match status" value="1"/>
</dbReference>
<accession>A0A1W1CT54</accession>
<keyword evidence="1" id="KW-0812">Transmembrane</keyword>
<dbReference type="NCBIfam" id="TIGR02532">
    <property type="entry name" value="IV_pilin_GFxxxE"/>
    <property type="match status" value="1"/>
</dbReference>
<proteinExistence type="predicted"/>
<evidence type="ECO:0000313" key="2">
    <source>
        <dbReference type="EMBL" id="SFV68949.1"/>
    </source>
</evidence>
<keyword evidence="1" id="KW-1133">Transmembrane helix</keyword>
<evidence type="ECO:0000256" key="1">
    <source>
        <dbReference type="SAM" id="Phobius"/>
    </source>
</evidence>
<dbReference type="EMBL" id="FPHK01000127">
    <property type="protein sequence ID" value="SFV68949.1"/>
    <property type="molecule type" value="Genomic_DNA"/>
</dbReference>
<keyword evidence="1" id="KW-0472">Membrane</keyword>
<organism evidence="2">
    <name type="scientific">hydrothermal vent metagenome</name>
    <dbReference type="NCBI Taxonomy" id="652676"/>
    <lineage>
        <taxon>unclassified sequences</taxon>
        <taxon>metagenomes</taxon>
        <taxon>ecological metagenomes</taxon>
    </lineage>
</organism>
<sequence length="210" mass="22922">MIKKTAFTLIELIFSMVIIAIAFTVFPKILQLATKVSVQNVKEEAMFNAVAYIGLIKSTAWDENNTVSNDILITSNGDSSYDCNTSSGYRAGGFIGSRNCEDNLSASALGIDSDDNGFHDDMDDFSAIDVNNDTDSRDYNLTVNVNYVTDIALNSETFSSSSASATTNTKEINVTVEVNKKTSALGDSFVKISFISNNIGQQQINRRSWQ</sequence>
<gene>
    <name evidence="2" type="ORF">MNB_SM-6-1081</name>
</gene>
<protein>
    <submittedName>
        <fullName evidence="2">Uncharacterized protein</fullName>
    </submittedName>
</protein>
<feature type="transmembrane region" description="Helical" evidence="1">
    <location>
        <begin position="6"/>
        <end position="26"/>
    </location>
</feature>
<name>A0A1W1CT54_9ZZZZ</name>
<reference evidence="2" key="1">
    <citation type="submission" date="2016-10" db="EMBL/GenBank/DDBJ databases">
        <authorList>
            <person name="de Groot N.N."/>
        </authorList>
    </citation>
    <scope>NUCLEOTIDE SEQUENCE</scope>
</reference>
<dbReference type="AlphaFoldDB" id="A0A1W1CT54"/>
<dbReference type="InterPro" id="IPR012902">
    <property type="entry name" value="N_methyl_site"/>
</dbReference>